<dbReference type="AlphaFoldDB" id="A0A7J7MHZ4"/>
<protein>
    <submittedName>
        <fullName evidence="1">Uncharacterized protein</fullName>
    </submittedName>
</protein>
<evidence type="ECO:0000313" key="2">
    <source>
        <dbReference type="Proteomes" id="UP000541444"/>
    </source>
</evidence>
<organism evidence="1 2">
    <name type="scientific">Kingdonia uniflora</name>
    <dbReference type="NCBI Taxonomy" id="39325"/>
    <lineage>
        <taxon>Eukaryota</taxon>
        <taxon>Viridiplantae</taxon>
        <taxon>Streptophyta</taxon>
        <taxon>Embryophyta</taxon>
        <taxon>Tracheophyta</taxon>
        <taxon>Spermatophyta</taxon>
        <taxon>Magnoliopsida</taxon>
        <taxon>Ranunculales</taxon>
        <taxon>Circaeasteraceae</taxon>
        <taxon>Kingdonia</taxon>
    </lineage>
</organism>
<reference evidence="1 2" key="1">
    <citation type="journal article" date="2020" name="IScience">
        <title>Genome Sequencing of the Endangered Kingdonia uniflora (Circaeasteraceae, Ranunculales) Reveals Potential Mechanisms of Evolutionary Specialization.</title>
        <authorList>
            <person name="Sun Y."/>
            <person name="Deng T."/>
            <person name="Zhang A."/>
            <person name="Moore M.J."/>
            <person name="Landis J.B."/>
            <person name="Lin N."/>
            <person name="Zhang H."/>
            <person name="Zhang X."/>
            <person name="Huang J."/>
            <person name="Zhang X."/>
            <person name="Sun H."/>
            <person name="Wang H."/>
        </authorList>
    </citation>
    <scope>NUCLEOTIDE SEQUENCE [LARGE SCALE GENOMIC DNA]</scope>
    <source>
        <strain evidence="1">TB1705</strain>
        <tissue evidence="1">Leaf</tissue>
    </source>
</reference>
<dbReference type="Proteomes" id="UP000541444">
    <property type="component" value="Unassembled WGS sequence"/>
</dbReference>
<dbReference type="EMBL" id="JACGCM010001491">
    <property type="protein sequence ID" value="KAF6154545.1"/>
    <property type="molecule type" value="Genomic_DNA"/>
</dbReference>
<name>A0A7J7MHZ4_9MAGN</name>
<comment type="caution">
    <text evidence="1">The sequence shown here is derived from an EMBL/GenBank/DDBJ whole genome shotgun (WGS) entry which is preliminary data.</text>
</comment>
<accession>A0A7J7MHZ4</accession>
<proteinExistence type="predicted"/>
<sequence>MFYCFLLRDAISLFDILKVIFFSLSELLYPRVFLLTRVIFSVSSLSGFLFSNSSNIFFFFPSYLNDPLSLLILLPQCLFKILTLPSCGKTDKSLCTADFTSTCGKNGKLENRRFFKGYVKL</sequence>
<evidence type="ECO:0000313" key="1">
    <source>
        <dbReference type="EMBL" id="KAF6154545.1"/>
    </source>
</evidence>
<gene>
    <name evidence="1" type="ORF">GIB67_027818</name>
</gene>
<keyword evidence="2" id="KW-1185">Reference proteome</keyword>